<dbReference type="InterPro" id="IPR023229">
    <property type="entry name" value="T2SS_M_periplasmic_sf"/>
</dbReference>
<dbReference type="GO" id="GO:0015627">
    <property type="term" value="C:type II protein secretion system complex"/>
    <property type="evidence" value="ECO:0007669"/>
    <property type="project" value="InterPro"/>
</dbReference>
<dbReference type="Pfam" id="PF04612">
    <property type="entry name" value="T2SSM"/>
    <property type="match status" value="1"/>
</dbReference>
<dbReference type="KEGG" id="pfuw:KF707C_35350"/>
<dbReference type="SUPFAM" id="SSF103054">
    <property type="entry name" value="General secretion pathway protein M, EpsM"/>
    <property type="match status" value="1"/>
</dbReference>
<sequence length="172" mass="19022">MLDTLKAPLRAQWQTSSLGQRWRALPARDRLALSGLLLFLGLVLLYLLLWLPAERRLAAAREYFEIQRGLHAYLQLHAPQARATQGRPQAQVEPERLQGLVTATAQQQGLAVERIDSDGPGAVQVSLQPTAFPNLLRWFGVLEGQGVRIEEAGLTRNEDGRVTARLSLKVGG</sequence>
<dbReference type="GO" id="GO:0015628">
    <property type="term" value="P:protein secretion by the type II secretion system"/>
    <property type="evidence" value="ECO:0007669"/>
    <property type="project" value="InterPro"/>
</dbReference>
<keyword evidence="8 10" id="KW-1133">Transmembrane helix</keyword>
<keyword evidence="5" id="KW-0997">Cell inner membrane</keyword>
<evidence type="ECO:0000256" key="7">
    <source>
        <dbReference type="ARBA" id="ARBA00022927"/>
    </source>
</evidence>
<keyword evidence="12" id="KW-1185">Reference proteome</keyword>
<evidence type="ECO:0000256" key="3">
    <source>
        <dbReference type="ARBA" id="ARBA00022448"/>
    </source>
</evidence>
<keyword evidence="7" id="KW-0653">Protein transport</keyword>
<proteinExistence type="inferred from homology"/>
<gene>
    <name evidence="11" type="ORF">KF707C_35350</name>
</gene>
<evidence type="ECO:0000256" key="6">
    <source>
        <dbReference type="ARBA" id="ARBA00022692"/>
    </source>
</evidence>
<reference evidence="11 12" key="2">
    <citation type="journal article" date="2017" name="Int. J. Syst. Evol. Microbiol.">
        <title>Pseudomonas furukawaii sp. nov., a polychlorinated biphenyl-degrading bacterium isolated from biphenyl-contaminated soil in Japan.</title>
        <authorList>
            <person name="Kimura N."/>
            <person name="Watanabe T."/>
            <person name="Suenaga H."/>
            <person name="Fujihara H."/>
            <person name="Futagami T."/>
            <person name="Goto M."/>
            <person name="Hanada S."/>
            <person name="Hirose J."/>
        </authorList>
    </citation>
    <scope>NUCLEOTIDE SEQUENCE [LARGE SCALE GENOMIC DNA]</scope>
    <source>
        <strain evidence="12">DSM 10086 / NBRC 110670 / KF707</strain>
    </source>
</reference>
<evidence type="ECO:0000256" key="5">
    <source>
        <dbReference type="ARBA" id="ARBA00022519"/>
    </source>
</evidence>
<evidence type="ECO:0000313" key="12">
    <source>
        <dbReference type="Proteomes" id="UP000218554"/>
    </source>
</evidence>
<keyword evidence="9 10" id="KW-0472">Membrane</keyword>
<name>A0AAD1FHB6_METFU</name>
<evidence type="ECO:0000256" key="8">
    <source>
        <dbReference type="ARBA" id="ARBA00022989"/>
    </source>
</evidence>
<evidence type="ECO:0000313" key="11">
    <source>
        <dbReference type="EMBL" id="BAU75223.1"/>
    </source>
</evidence>
<evidence type="ECO:0000256" key="4">
    <source>
        <dbReference type="ARBA" id="ARBA00022475"/>
    </source>
</evidence>
<reference evidence="12" key="1">
    <citation type="submission" date="2015-05" db="EMBL/GenBank/DDBJ databases">
        <title>Draft genome sequencing of a biphenyl-degrading bacterium, Pseudomonas balearica KF707 (=NBRC110670).</title>
        <authorList>
            <person name="Kimura N."/>
            <person name="Hirose J."/>
            <person name="Watanabe T."/>
            <person name="Suenaga H."/>
            <person name="Fujihara H."/>
            <person name="Noguchi M."/>
            <person name="Hashimoto M."/>
            <person name="Shimodaira J."/>
            <person name="Tsuchikane K."/>
            <person name="Hosoyama A."/>
            <person name="Yamazoe A."/>
            <person name="Fujita N."/>
            <person name="Furukawa K."/>
        </authorList>
    </citation>
    <scope>NUCLEOTIDE SEQUENCE [LARGE SCALE GENOMIC DNA]</scope>
    <source>
        <strain evidence="12">DSM 10086 / NBRC 110670 / KF707</strain>
    </source>
</reference>
<protein>
    <submittedName>
        <fullName evidence="11">General secretion pathway protein M</fullName>
    </submittedName>
</protein>
<accession>A0AAD1FHB6</accession>
<dbReference type="InterPro" id="IPR007690">
    <property type="entry name" value="T2SS_GspM"/>
</dbReference>
<dbReference type="RefSeq" id="WP_003456422.1">
    <property type="nucleotide sequence ID" value="NZ_AJMR01000227.1"/>
</dbReference>
<feature type="transmembrane region" description="Helical" evidence="10">
    <location>
        <begin position="31"/>
        <end position="51"/>
    </location>
</feature>
<comment type="subcellular location">
    <subcellularLocation>
        <location evidence="1">Cell inner membrane</location>
        <topology evidence="1">Single-pass membrane protein</topology>
    </subcellularLocation>
</comment>
<dbReference type="EMBL" id="AP014862">
    <property type="protein sequence ID" value="BAU75223.1"/>
    <property type="molecule type" value="Genomic_DNA"/>
</dbReference>
<evidence type="ECO:0000256" key="9">
    <source>
        <dbReference type="ARBA" id="ARBA00023136"/>
    </source>
</evidence>
<dbReference type="Gene3D" id="3.30.1360.100">
    <property type="entry name" value="General secretion pathway protein M, EpsM"/>
    <property type="match status" value="1"/>
</dbReference>
<evidence type="ECO:0000256" key="2">
    <source>
        <dbReference type="ARBA" id="ARBA00010637"/>
    </source>
</evidence>
<evidence type="ECO:0000256" key="10">
    <source>
        <dbReference type="SAM" id="Phobius"/>
    </source>
</evidence>
<organism evidence="11 12">
    <name type="scientific">Metapseudomonas furukawaii</name>
    <name type="common">Pseudomonas furukawaii</name>
    <dbReference type="NCBI Taxonomy" id="1149133"/>
    <lineage>
        <taxon>Bacteria</taxon>
        <taxon>Pseudomonadati</taxon>
        <taxon>Pseudomonadota</taxon>
        <taxon>Gammaproteobacteria</taxon>
        <taxon>Pseudomonadales</taxon>
        <taxon>Pseudomonadaceae</taxon>
        <taxon>Metapseudomonas</taxon>
    </lineage>
</organism>
<comment type="similarity">
    <text evidence="2">Belongs to the GSP M family.</text>
</comment>
<evidence type="ECO:0000256" key="1">
    <source>
        <dbReference type="ARBA" id="ARBA00004377"/>
    </source>
</evidence>
<dbReference type="GO" id="GO:0005886">
    <property type="term" value="C:plasma membrane"/>
    <property type="evidence" value="ECO:0007669"/>
    <property type="project" value="UniProtKB-SubCell"/>
</dbReference>
<keyword evidence="6 10" id="KW-0812">Transmembrane</keyword>
<keyword evidence="3" id="KW-0813">Transport</keyword>
<dbReference type="AlphaFoldDB" id="A0AAD1FHB6"/>
<keyword evidence="4" id="KW-1003">Cell membrane</keyword>
<dbReference type="Proteomes" id="UP000218554">
    <property type="component" value="Chromosome"/>
</dbReference>